<proteinExistence type="predicted"/>
<evidence type="ECO:0000256" key="1">
    <source>
        <dbReference type="SAM" id="MobiDB-lite"/>
    </source>
</evidence>
<evidence type="ECO:0000313" key="2">
    <source>
        <dbReference type="EMBL" id="THF60917.1"/>
    </source>
</evidence>
<dbReference type="AlphaFoldDB" id="A0A4V3WAW7"/>
<accession>A0A4V3WAW7</accession>
<gene>
    <name evidence="2" type="ORF">E6O51_11855</name>
</gene>
<protein>
    <submittedName>
        <fullName evidence="2">Uncharacterized protein</fullName>
    </submittedName>
</protein>
<keyword evidence="3" id="KW-1185">Reference proteome</keyword>
<dbReference type="OrthoDB" id="378710at2"/>
<dbReference type="RefSeq" id="WP_136385191.1">
    <property type="nucleotide sequence ID" value="NZ_SSOD01000008.1"/>
</dbReference>
<organism evidence="2 3">
    <name type="scientific">Pseudothauera rhizosphaerae</name>
    <dbReference type="NCBI Taxonomy" id="2565932"/>
    <lineage>
        <taxon>Bacteria</taxon>
        <taxon>Pseudomonadati</taxon>
        <taxon>Pseudomonadota</taxon>
        <taxon>Betaproteobacteria</taxon>
        <taxon>Rhodocyclales</taxon>
        <taxon>Zoogloeaceae</taxon>
        <taxon>Pseudothauera</taxon>
    </lineage>
</organism>
<comment type="caution">
    <text evidence="2">The sequence shown here is derived from an EMBL/GenBank/DDBJ whole genome shotgun (WGS) entry which is preliminary data.</text>
</comment>
<name>A0A4V3WAW7_9RHOO</name>
<dbReference type="EMBL" id="SSOD01000008">
    <property type="protein sequence ID" value="THF60917.1"/>
    <property type="molecule type" value="Genomic_DNA"/>
</dbReference>
<dbReference type="Proteomes" id="UP000307956">
    <property type="component" value="Unassembled WGS sequence"/>
</dbReference>
<sequence>MATKPTTERDFRDDLADLVADLRREITAHQVGLDPSPAARVARRRRVLVDGDFEFFAHTYFPHHIRPPASSFHRHFFTRFPQLLDAPGGCKEWWIAPRGEAKSSLTTKVGPCWVAVRALLQKAEVRKDVGWADVVPLPYFVDYVVLLGAETKLPTKLLEVVKTELTVNAALALDFPEACGRGPQWKVGEFVSRAGVKFEAFGAEQAIRGTFHGASRPKLLLGDDLITDKEAKSPTERDNRWDWLEKAIDYLGPPDGSVKFVGVGTILNKDDPISRAKRTVGHLVHHFRAIEHFPTHPDLWDECAQIMLNDDKAVMEEFAERGQLAPDTELPSWRFYLAHRAEMDEGAVISWPGVRSLYWLMRQRVKNRRAFDTELQGDPRSDEDKVFAGYKFWIVRGQWIMFGACDPSVGKGQSSDPSAILIGGYDKARAKLNVIEAAIKRRVPSKLEADLISVQREFNCTLVGFENNAAFEAQRQNIVRESVRLGCPVPLVGVTAVGDQESRIDALEPFITDAMEPRILFSPGLVALLAELDTWPEAQPGHHYDGLSALAILWMVATTRAVGTDGFQSLGRHGRPRGDGFNAPPADDFGGYESRRMF</sequence>
<evidence type="ECO:0000313" key="3">
    <source>
        <dbReference type="Proteomes" id="UP000307956"/>
    </source>
</evidence>
<reference evidence="2 3" key="1">
    <citation type="submission" date="2019-04" db="EMBL/GenBank/DDBJ databases">
        <title>Azoarcus rhizosphaerae sp. nov. isolated from rhizosphere of Ficus religiosa.</title>
        <authorList>
            <person name="Lin S.-Y."/>
            <person name="Hameed A."/>
            <person name="Hsu Y.-H."/>
            <person name="Young C.-C."/>
        </authorList>
    </citation>
    <scope>NUCLEOTIDE SEQUENCE [LARGE SCALE GENOMIC DNA]</scope>
    <source>
        <strain evidence="2 3">CC-YHH848</strain>
    </source>
</reference>
<feature type="region of interest" description="Disordered" evidence="1">
    <location>
        <begin position="568"/>
        <end position="598"/>
    </location>
</feature>